<evidence type="ECO:0000313" key="2">
    <source>
        <dbReference type="Proteomes" id="UP000587477"/>
    </source>
</evidence>
<sequence length="52" mass="5704">MKKVWILVISFGIALALFLYANTKVKAESAAPGKQSLVSGFQLKFPNHRVGQ</sequence>
<dbReference type="RefSeq" id="WP_014418916.1">
    <property type="nucleotide sequence ID" value="NZ_AP024501.1"/>
</dbReference>
<name>A0A7W4LUY8_BACVE</name>
<dbReference type="KEGG" id="bmp:NG74_03298"/>
<protein>
    <submittedName>
        <fullName evidence="1">Uncharacterized protein</fullName>
    </submittedName>
</protein>
<dbReference type="EMBL" id="CP063687">
    <property type="protein sequence ID" value="QOY27367.1"/>
    <property type="molecule type" value="Genomic_DNA"/>
</dbReference>
<proteinExistence type="predicted"/>
<gene>
    <name evidence="1" type="ORF">BACVE_002379</name>
</gene>
<reference evidence="2" key="1">
    <citation type="submission" date="2020-10" db="EMBL/GenBank/DDBJ databases">
        <title>Complete genome sequence of Bacillus velezensis NST6.</title>
        <authorList>
            <person name="Choi J."/>
        </authorList>
    </citation>
    <scope>NUCLEOTIDE SEQUENCE [LARGE SCALE GENOMIC DNA]</scope>
    <source>
        <strain evidence="2">NST6</strain>
    </source>
</reference>
<evidence type="ECO:0000313" key="1">
    <source>
        <dbReference type="EMBL" id="QOY27367.1"/>
    </source>
</evidence>
<dbReference type="AlphaFoldDB" id="A0A7W4LUY8"/>
<organism evidence="1 2">
    <name type="scientific">Bacillus velezensis</name>
    <dbReference type="NCBI Taxonomy" id="492670"/>
    <lineage>
        <taxon>Bacteria</taxon>
        <taxon>Bacillati</taxon>
        <taxon>Bacillota</taxon>
        <taxon>Bacilli</taxon>
        <taxon>Bacillales</taxon>
        <taxon>Bacillaceae</taxon>
        <taxon>Bacillus</taxon>
        <taxon>Bacillus amyloliquefaciens group</taxon>
    </lineage>
</organism>
<dbReference type="Proteomes" id="UP000587477">
    <property type="component" value="Chromosome"/>
</dbReference>
<accession>A0A7W4LUY8</accession>